<evidence type="ECO:0000313" key="2">
    <source>
        <dbReference type="Proteomes" id="UP000298340"/>
    </source>
</evidence>
<organism evidence="1 2">
    <name type="scientific">Flavobacterium circumlabens</name>
    <dbReference type="NCBI Taxonomy" id="2133765"/>
    <lineage>
        <taxon>Bacteria</taxon>
        <taxon>Pseudomonadati</taxon>
        <taxon>Bacteroidota</taxon>
        <taxon>Flavobacteriia</taxon>
        <taxon>Flavobacteriales</taxon>
        <taxon>Flavobacteriaceae</taxon>
        <taxon>Flavobacterium</taxon>
    </lineage>
</organism>
<dbReference type="AlphaFoldDB" id="A0A4Y7U5W1"/>
<sequence length="70" mass="8186">MCKSEIGYSFFSSFVVRTPSYPINFYTKLTEASIIERDTILETLKDQNICEALFLASPDFYNEVLKWITF</sequence>
<evidence type="ECO:0000313" key="1">
    <source>
        <dbReference type="EMBL" id="TEB41614.1"/>
    </source>
</evidence>
<comment type="caution">
    <text evidence="1">The sequence shown here is derived from an EMBL/GenBank/DDBJ whole genome shotgun (WGS) entry which is preliminary data.</text>
</comment>
<feature type="non-terminal residue" evidence="1">
    <location>
        <position position="70"/>
    </location>
</feature>
<protein>
    <submittedName>
        <fullName evidence="1">Uncharacterized protein</fullName>
    </submittedName>
</protein>
<dbReference type="Proteomes" id="UP000298340">
    <property type="component" value="Unassembled WGS sequence"/>
</dbReference>
<reference evidence="1 2" key="1">
    <citation type="journal article" date="2018" name="Syst. Appl. Microbiol.">
        <title>Flavobacterium circumlabens sp. nov. and Flavobacterium cupreum sp. nov., two psychrotrophic species isolated from Antarctic environmental samples.</title>
        <authorList>
            <person name="Kralova S."/>
            <person name="Busse H.J."/>
            <person name="Svec P."/>
            <person name="Maslanova I."/>
            <person name="Stankova E."/>
            <person name="Bartak M."/>
            <person name="Sedlacek I."/>
        </authorList>
    </citation>
    <scope>NUCLEOTIDE SEQUENCE [LARGE SCALE GENOMIC DNA]</scope>
    <source>
        <strain evidence="1 2">CCM 8828</strain>
    </source>
</reference>
<accession>A0A4Y7U5W1</accession>
<dbReference type="EMBL" id="QWDN01000071">
    <property type="protein sequence ID" value="TEB41614.1"/>
    <property type="molecule type" value="Genomic_DNA"/>
</dbReference>
<gene>
    <name evidence="1" type="ORF">D0809_24610</name>
</gene>
<name>A0A4Y7U5W1_9FLAO</name>
<dbReference type="RefSeq" id="WP_134092265.1">
    <property type="nucleotide sequence ID" value="NZ_QWDN01000071.1"/>
</dbReference>
<proteinExistence type="predicted"/>